<dbReference type="SUPFAM" id="SSF54637">
    <property type="entry name" value="Thioesterase/thiol ester dehydrase-isomerase"/>
    <property type="match status" value="1"/>
</dbReference>
<dbReference type="Proteomes" id="UP000053815">
    <property type="component" value="Unassembled WGS sequence"/>
</dbReference>
<dbReference type="AlphaFoldDB" id="A0A0C9M3F7"/>
<keyword evidence="2" id="KW-0472">Membrane</keyword>
<feature type="compositionally biased region" description="Polar residues" evidence="1">
    <location>
        <begin position="259"/>
        <end position="271"/>
    </location>
</feature>
<feature type="region of interest" description="Disordered" evidence="1">
    <location>
        <begin position="432"/>
        <end position="536"/>
    </location>
</feature>
<proteinExistence type="predicted"/>
<dbReference type="InterPro" id="IPR027961">
    <property type="entry name" value="DUF4442"/>
</dbReference>
<feature type="compositionally biased region" description="Polar residues" evidence="1">
    <location>
        <begin position="432"/>
        <end position="442"/>
    </location>
</feature>
<dbReference type="Pfam" id="PF14539">
    <property type="entry name" value="DUF4442"/>
    <property type="match status" value="1"/>
</dbReference>
<feature type="region of interest" description="Disordered" evidence="1">
    <location>
        <begin position="249"/>
        <end position="271"/>
    </location>
</feature>
<dbReference type="Gene3D" id="3.10.129.10">
    <property type="entry name" value="Hotdog Thioesterase"/>
    <property type="match status" value="1"/>
</dbReference>
<dbReference type="EMBL" id="DF836290">
    <property type="protein sequence ID" value="GAN00599.1"/>
    <property type="molecule type" value="Genomic_DNA"/>
</dbReference>
<dbReference type="OrthoDB" id="2358153at2759"/>
<feature type="region of interest" description="Disordered" evidence="1">
    <location>
        <begin position="366"/>
        <end position="389"/>
    </location>
</feature>
<keyword evidence="4" id="KW-1185">Reference proteome</keyword>
<sequence>MKSLLPEASTSPLIAALYGHLEATIHLVQVALKLEWTIFSRLLAVLIFLTMAYIIYILITLRHGRHPLMIWEKLGKPVVKIFRPWTFARLLNSSDPYARSIGKDDTKLFIDLTYIQSKYDRYACLYFFTWFLYCYYAGKDRHSTHNTQKGIHPTALATFAETTGGLALLSNLKKKDKAILISIKMEYKKKARGLLTASSDYTLPSDLEEGRHEIKTEVVVKDRMLDTVAIGHLLAQVVTELPLHRHHLKIEQQQQQQQPSSPMPNTRSSDPQQLPLLARKYFGVNCQCSETQPRRGKNLPEGGLDSRAKKLSPQDRDDYEFTLKWLDEFTHSIYRDRDHQIVGLNDLTEVSLCKAHSSTLYRAKKRHQRNMNQQQAPPSPADSNGTMMEDVHRSSSVDSYPLLPQPSPSYYSNVVGGGALAQKVREISFQQQYSNNNRQDTMAESPDFSMMTTSTSAVKRKRTSTISKPPNASASTPLLYSNNHHTQHPHHHHHLHHPHPPPPPPTSSQQQQAARPNHSFSSQLPPLHLRTPSLSSLSSTLQHQLHVTPSYNSTRPMIPPTYSKVIETVSLKSSPSLNSSDDQQQPQQPQQQQVYYIRNLAITDSYTFRDLLSEIDFAGSPPPGKRVVISDLKRERIFPLGQAIRSVIRYPTDTHVEFYLGLSEKASIDWNNYQ</sequence>
<feature type="region of interest" description="Disordered" evidence="1">
    <location>
        <begin position="573"/>
        <end position="592"/>
    </location>
</feature>
<organism evidence="3">
    <name type="scientific">Mucor ambiguus</name>
    <dbReference type="NCBI Taxonomy" id="91626"/>
    <lineage>
        <taxon>Eukaryota</taxon>
        <taxon>Fungi</taxon>
        <taxon>Fungi incertae sedis</taxon>
        <taxon>Mucoromycota</taxon>
        <taxon>Mucoromycotina</taxon>
        <taxon>Mucoromycetes</taxon>
        <taxon>Mucorales</taxon>
        <taxon>Mucorineae</taxon>
        <taxon>Mucoraceae</taxon>
        <taxon>Mucor</taxon>
    </lineage>
</organism>
<dbReference type="InterPro" id="IPR029069">
    <property type="entry name" value="HotDog_dom_sf"/>
</dbReference>
<gene>
    <name evidence="3" type="ORF">MAM1_0001d00021</name>
</gene>
<accession>A0A0C9M3F7</accession>
<name>A0A0C9M3F7_9FUNG</name>
<protein>
    <submittedName>
        <fullName evidence="3">Uncharacterized protein</fullName>
    </submittedName>
</protein>
<evidence type="ECO:0000313" key="3">
    <source>
        <dbReference type="EMBL" id="GAN00599.1"/>
    </source>
</evidence>
<feature type="compositionally biased region" description="Polar residues" evidence="1">
    <location>
        <begin position="370"/>
        <end position="386"/>
    </location>
</feature>
<feature type="compositionally biased region" description="Low complexity" evidence="1">
    <location>
        <begin position="524"/>
        <end position="536"/>
    </location>
</feature>
<feature type="transmembrane region" description="Helical" evidence="2">
    <location>
        <begin position="38"/>
        <end position="59"/>
    </location>
</feature>
<evidence type="ECO:0000313" key="4">
    <source>
        <dbReference type="Proteomes" id="UP000053815"/>
    </source>
</evidence>
<feature type="transmembrane region" description="Helical" evidence="2">
    <location>
        <begin position="12"/>
        <end position="32"/>
    </location>
</feature>
<keyword evidence="2" id="KW-1133">Transmembrane helix</keyword>
<evidence type="ECO:0000256" key="2">
    <source>
        <dbReference type="SAM" id="Phobius"/>
    </source>
</evidence>
<feature type="compositionally biased region" description="Basic residues" evidence="1">
    <location>
        <begin position="485"/>
        <end position="499"/>
    </location>
</feature>
<evidence type="ECO:0000256" key="1">
    <source>
        <dbReference type="SAM" id="MobiDB-lite"/>
    </source>
</evidence>
<feature type="region of interest" description="Disordered" evidence="1">
    <location>
        <begin position="290"/>
        <end position="311"/>
    </location>
</feature>
<feature type="compositionally biased region" description="Polar residues" evidence="1">
    <location>
        <begin position="464"/>
        <end position="483"/>
    </location>
</feature>
<reference evidence="3" key="1">
    <citation type="submission" date="2014-09" db="EMBL/GenBank/DDBJ databases">
        <title>Draft genome sequence of an oleaginous Mucoromycotina fungus Mucor ambiguus NBRC6742.</title>
        <authorList>
            <person name="Takeda I."/>
            <person name="Yamane N."/>
            <person name="Morita T."/>
            <person name="Tamano K."/>
            <person name="Machida M."/>
            <person name="Baker S."/>
            <person name="Koike H."/>
        </authorList>
    </citation>
    <scope>NUCLEOTIDE SEQUENCE</scope>
    <source>
        <strain evidence="3">NBRC 6742</strain>
    </source>
</reference>
<keyword evidence="2" id="KW-0812">Transmembrane</keyword>